<sequence>MSLKANEYLCYSLIKSGFLMLDSLITSKTRLRLLVKFFVNDRNQSHLRGLADEFGESTNAIRKELNNLTQAGILLKHSEKNKIAYQANTHHPFFTNIRDIIRKYLGLDMLLEQILEKMGEVEQVLLVGDLSRGVDSGKIDVVVVGDDLNHDYIQGLTKRIEGLIDRKVIFTFRSKRNDHSGLVLFDKAVGI</sequence>
<evidence type="ECO:0008006" key="3">
    <source>
        <dbReference type="Google" id="ProtNLM"/>
    </source>
</evidence>
<dbReference type="AlphaFoldDB" id="A0A1G6PXL5"/>
<organism evidence="1 2">
    <name type="scientific">Algoriphagus faecimaris</name>
    <dbReference type="NCBI Taxonomy" id="686796"/>
    <lineage>
        <taxon>Bacteria</taxon>
        <taxon>Pseudomonadati</taxon>
        <taxon>Bacteroidota</taxon>
        <taxon>Cytophagia</taxon>
        <taxon>Cytophagales</taxon>
        <taxon>Cyclobacteriaceae</taxon>
        <taxon>Algoriphagus</taxon>
    </lineage>
</organism>
<dbReference type="Proteomes" id="UP000199060">
    <property type="component" value="Unassembled WGS sequence"/>
</dbReference>
<dbReference type="EMBL" id="FNAC01000007">
    <property type="protein sequence ID" value="SDC84711.1"/>
    <property type="molecule type" value="Genomic_DNA"/>
</dbReference>
<dbReference type="InterPro" id="IPR036390">
    <property type="entry name" value="WH_DNA-bd_sf"/>
</dbReference>
<reference evidence="2" key="1">
    <citation type="submission" date="2016-10" db="EMBL/GenBank/DDBJ databases">
        <authorList>
            <person name="Varghese N."/>
            <person name="Submissions S."/>
        </authorList>
    </citation>
    <scope>NUCLEOTIDE SEQUENCE [LARGE SCALE GENOMIC DNA]</scope>
    <source>
        <strain evidence="2">DSM 23095</strain>
    </source>
</reference>
<evidence type="ECO:0000313" key="1">
    <source>
        <dbReference type="EMBL" id="SDC84711.1"/>
    </source>
</evidence>
<protein>
    <recommendedName>
        <fullName evidence="3">Transcriptional regulator</fullName>
    </recommendedName>
</protein>
<dbReference type="SUPFAM" id="SSF46785">
    <property type="entry name" value="Winged helix' DNA-binding domain"/>
    <property type="match status" value="1"/>
</dbReference>
<gene>
    <name evidence="1" type="ORF">SAMN04488104_100798</name>
</gene>
<keyword evidence="2" id="KW-1185">Reference proteome</keyword>
<name>A0A1G6PXL5_9BACT</name>
<dbReference type="STRING" id="686796.SAMN04488104_100798"/>
<evidence type="ECO:0000313" key="2">
    <source>
        <dbReference type="Proteomes" id="UP000199060"/>
    </source>
</evidence>
<proteinExistence type="predicted"/>
<accession>A0A1G6PXL5</accession>